<dbReference type="Pfam" id="PF06742">
    <property type="entry name" value="DUF1214"/>
    <property type="match status" value="1"/>
</dbReference>
<reference evidence="5 6" key="1">
    <citation type="submission" date="2019-11" db="EMBL/GenBank/DDBJ databases">
        <title>Agromyces kandeliae sp. nov., isolated from mangrove soil.</title>
        <authorList>
            <person name="Wang R."/>
        </authorList>
    </citation>
    <scope>NUCLEOTIDE SEQUENCE [LARGE SCALE GENOMIC DNA]</scope>
    <source>
        <strain evidence="5 6">Q22</strain>
    </source>
</reference>
<evidence type="ECO:0000256" key="2">
    <source>
        <dbReference type="SAM" id="Phobius"/>
    </source>
</evidence>
<dbReference type="Proteomes" id="UP000476511">
    <property type="component" value="Unassembled WGS sequence"/>
</dbReference>
<dbReference type="InterPro" id="IPR010679">
    <property type="entry name" value="DUF1254"/>
</dbReference>
<dbReference type="InterPro" id="IPR037050">
    <property type="entry name" value="DUF1254_sf"/>
</dbReference>
<organism evidence="5 6">
    <name type="scientific">Agromyces kandeliae</name>
    <dbReference type="NCBI Taxonomy" id="2666141"/>
    <lineage>
        <taxon>Bacteria</taxon>
        <taxon>Bacillati</taxon>
        <taxon>Actinomycetota</taxon>
        <taxon>Actinomycetes</taxon>
        <taxon>Micrococcales</taxon>
        <taxon>Microbacteriaceae</taxon>
        <taxon>Agromyces</taxon>
    </lineage>
</organism>
<name>A0A6L5R033_9MICO</name>
<dbReference type="InterPro" id="IPR037049">
    <property type="entry name" value="DUF1214_C_sf"/>
</dbReference>
<dbReference type="Gene3D" id="2.60.40.1610">
    <property type="entry name" value="Domain of unknown function DUF1254"/>
    <property type="match status" value="1"/>
</dbReference>
<dbReference type="SUPFAM" id="SSF160935">
    <property type="entry name" value="VPA0735-like"/>
    <property type="match status" value="1"/>
</dbReference>
<evidence type="ECO:0000313" key="5">
    <source>
        <dbReference type="EMBL" id="MRX43372.1"/>
    </source>
</evidence>
<feature type="transmembrane region" description="Helical" evidence="2">
    <location>
        <begin position="108"/>
        <end position="132"/>
    </location>
</feature>
<keyword evidence="2" id="KW-0472">Membrane</keyword>
<feature type="domain" description="DUF1254" evidence="4">
    <location>
        <begin position="173"/>
        <end position="300"/>
    </location>
</feature>
<dbReference type="PANTHER" id="PTHR36509:SF3">
    <property type="entry name" value="SIGNAL PEPTIDE PROTEIN"/>
    <property type="match status" value="1"/>
</dbReference>
<dbReference type="Pfam" id="PF06863">
    <property type="entry name" value="DUF1254"/>
    <property type="match status" value="1"/>
</dbReference>
<proteinExistence type="predicted"/>
<evidence type="ECO:0000259" key="4">
    <source>
        <dbReference type="Pfam" id="PF06863"/>
    </source>
</evidence>
<feature type="compositionally biased region" description="Low complexity" evidence="1">
    <location>
        <begin position="7"/>
        <end position="21"/>
    </location>
</feature>
<feature type="compositionally biased region" description="Basic residues" evidence="1">
    <location>
        <begin position="26"/>
        <end position="56"/>
    </location>
</feature>
<dbReference type="PANTHER" id="PTHR36509">
    <property type="entry name" value="BLL3101 PROTEIN"/>
    <property type="match status" value="1"/>
</dbReference>
<evidence type="ECO:0000259" key="3">
    <source>
        <dbReference type="Pfam" id="PF06742"/>
    </source>
</evidence>
<feature type="region of interest" description="Disordered" evidence="1">
    <location>
        <begin position="74"/>
        <end position="99"/>
    </location>
</feature>
<keyword evidence="2" id="KW-0812">Transmembrane</keyword>
<evidence type="ECO:0000256" key="1">
    <source>
        <dbReference type="SAM" id="MobiDB-lite"/>
    </source>
</evidence>
<feature type="domain" description="DUF1214" evidence="3">
    <location>
        <begin position="436"/>
        <end position="544"/>
    </location>
</feature>
<dbReference type="InterPro" id="IPR010621">
    <property type="entry name" value="DUF1214"/>
</dbReference>
<feature type="region of interest" description="Disordered" evidence="1">
    <location>
        <begin position="1"/>
        <end position="62"/>
    </location>
</feature>
<comment type="caution">
    <text evidence="5">The sequence shown here is derived from an EMBL/GenBank/DDBJ whole genome shotgun (WGS) entry which is preliminary data.</text>
</comment>
<accession>A0A6L5R033</accession>
<evidence type="ECO:0000313" key="6">
    <source>
        <dbReference type="Proteomes" id="UP000476511"/>
    </source>
</evidence>
<dbReference type="EMBL" id="WKJD01000010">
    <property type="protein sequence ID" value="MRX43372.1"/>
    <property type="molecule type" value="Genomic_DNA"/>
</dbReference>
<dbReference type="Gene3D" id="2.60.120.600">
    <property type="entry name" value="Domain of unknown function DUF1214, C-terminal domain"/>
    <property type="match status" value="1"/>
</dbReference>
<sequence>MARCARRPAALPAQDAQAQLPSGVLGHRRRQRAARRRRGRAARLARPRLRRHHGPTRRLGSQVPTALVRPVVASARNRPSDPLGTWSGEPAPARGNTMHRHARVRTRLTRLAALAASAAVAVALTSVAPAAAAPPSGNNGGKDIASTTENYVTTFYPIWFTHFQTTALPVPVNHFIGPTKISPVYQAVVAINDDTLYASTPLDVSGAPVGVVVPATPVAYSVLLVDPYGNVYPSGIPSRKAGEGTQTIEYALIGPDASDDLLGAEVVRLPLDHMIMIFRVDKHIGTEDVTTEAEEFRKGILANGVPTAVKPVEEFGVPVKTIADDLVRLAPIEFLRQTQVAVADDGWTPPLNRQEQKLSDDFDALFGDGSSLTDAERAQFAEGARAAHDALIANYLDHRGATNWTHFTNIGAWKKNVLDRASITEFCQYCNTIETAAYYHAFYDGNGAPLDGSNPAGYVLTFPADAIPDAERFWSVTAYTPNAIQPIPNDIDKYLVASYTEGLETNPDGSISIYLAVTQPDGVPQANWLPVRDGAFNVMLRVYGVVPKSDIAKDKYLPPAIQLR</sequence>
<protein>
    <submittedName>
        <fullName evidence="5">DUF1214 domain-containing protein</fullName>
    </submittedName>
</protein>
<keyword evidence="6" id="KW-1185">Reference proteome</keyword>
<keyword evidence="2" id="KW-1133">Transmembrane helix</keyword>
<dbReference type="AlphaFoldDB" id="A0A6L5R033"/>
<gene>
    <name evidence="5" type="ORF">GJR97_06480</name>
</gene>